<dbReference type="EMBL" id="JAACJK010000219">
    <property type="protein sequence ID" value="KAF5317090.1"/>
    <property type="molecule type" value="Genomic_DNA"/>
</dbReference>
<proteinExistence type="predicted"/>
<organism evidence="7 8">
    <name type="scientific">Ephemerocybe angulata</name>
    <dbReference type="NCBI Taxonomy" id="980116"/>
    <lineage>
        <taxon>Eukaryota</taxon>
        <taxon>Fungi</taxon>
        <taxon>Dikarya</taxon>
        <taxon>Basidiomycota</taxon>
        <taxon>Agaricomycotina</taxon>
        <taxon>Agaricomycetes</taxon>
        <taxon>Agaricomycetidae</taxon>
        <taxon>Agaricales</taxon>
        <taxon>Agaricineae</taxon>
        <taxon>Psathyrellaceae</taxon>
        <taxon>Ephemerocybe</taxon>
    </lineage>
</organism>
<evidence type="ECO:0000313" key="7">
    <source>
        <dbReference type="EMBL" id="KAF5317090.1"/>
    </source>
</evidence>
<dbReference type="SUPFAM" id="SSF144232">
    <property type="entry name" value="HIT/MYND zinc finger-like"/>
    <property type="match status" value="1"/>
</dbReference>
<accession>A0A8H5B5G0</accession>
<keyword evidence="2 4" id="KW-0863">Zinc-finger</keyword>
<feature type="domain" description="MYND-type" evidence="6">
    <location>
        <begin position="449"/>
        <end position="509"/>
    </location>
</feature>
<reference evidence="7 8" key="1">
    <citation type="journal article" date="2020" name="ISME J.">
        <title>Uncovering the hidden diversity of litter-decomposition mechanisms in mushroom-forming fungi.</title>
        <authorList>
            <person name="Floudas D."/>
            <person name="Bentzer J."/>
            <person name="Ahren D."/>
            <person name="Johansson T."/>
            <person name="Persson P."/>
            <person name="Tunlid A."/>
        </authorList>
    </citation>
    <scope>NUCLEOTIDE SEQUENCE [LARGE SCALE GENOMIC DNA]</scope>
    <source>
        <strain evidence="7 8">CBS 175.51</strain>
    </source>
</reference>
<dbReference type="AlphaFoldDB" id="A0A8H5B5G0"/>
<feature type="region of interest" description="Disordered" evidence="5">
    <location>
        <begin position="560"/>
        <end position="580"/>
    </location>
</feature>
<feature type="compositionally biased region" description="Polar residues" evidence="5">
    <location>
        <begin position="563"/>
        <end position="575"/>
    </location>
</feature>
<evidence type="ECO:0000256" key="3">
    <source>
        <dbReference type="ARBA" id="ARBA00022833"/>
    </source>
</evidence>
<evidence type="ECO:0000259" key="6">
    <source>
        <dbReference type="PROSITE" id="PS50865"/>
    </source>
</evidence>
<dbReference type="OrthoDB" id="3020649at2759"/>
<keyword evidence="3" id="KW-0862">Zinc</keyword>
<protein>
    <recommendedName>
        <fullName evidence="6">MYND-type domain-containing protein</fullName>
    </recommendedName>
</protein>
<dbReference type="Gene3D" id="6.10.140.2220">
    <property type="match status" value="1"/>
</dbReference>
<keyword evidence="8" id="KW-1185">Reference proteome</keyword>
<name>A0A8H5B5G0_9AGAR</name>
<evidence type="ECO:0000256" key="5">
    <source>
        <dbReference type="SAM" id="MobiDB-lite"/>
    </source>
</evidence>
<sequence>MASQPDTIGPSLFADSHYAPTDDALVARRRQMFERARAGTAEGYKTLAVYIASTQDYGALDSLLDILEARLLPPMPLDVSDPRVAVQLEVAMAALLDVSAVFRCFIAVPHHPQISACKTRCLEMLVERWSDVMKWLAYLLLNASSFANPPNILGTCIDTLLPIIVSAEKDILKEELLYLPYTIDYVYLLLCQVDKHTGKYYYLQLTKYGEMCAILNLFKAFIDSEIAFFNLLPRLKAVSPKTRKRIISALTVRAPQIAESAEATEAKSMMSAMYSLYTLIYCTSQLLCDPSLWTIFLEMGFLKEHGRALAIIAEKGHMSEVDPGDQFWKLLCATVILFVKTVVMKRTPNPTESLPSAMEGGILTSALRCLTHLDPTEKVTSGIIDDAITVILSYLPVEKVWKMAGSDDVYDALKDARRQSQGAKLVCREIQRTIDWGNDVYIGRKKIQVNMCSNLKHPKPKPAAPSGPFGMMQKAPEVVLRTCSSCHTVSYCSKTCQEQDWKDFHSRECATFSKWYKDRKAQNTWTSAKVRRGQLAYLEDLANEMLPPLPDLRPGRTVAGVRQLSSRSHNPSSAKSPPESYHPDSIISLFDWVSHEGLASRCKYPLAAYHRACWRYINLEWDPRIQQCVKDMEKDPNITLVEGIFMYNASLSMFVFAKLRYDAEAPVGQKYRVVNSAFRMGPRSVTEEIYGAYGED</sequence>
<dbReference type="PROSITE" id="PS50865">
    <property type="entry name" value="ZF_MYND_2"/>
    <property type="match status" value="1"/>
</dbReference>
<dbReference type="InterPro" id="IPR002893">
    <property type="entry name" value="Znf_MYND"/>
</dbReference>
<keyword evidence="1" id="KW-0479">Metal-binding</keyword>
<gene>
    <name evidence="7" type="ORF">D9611_003833</name>
</gene>
<comment type="caution">
    <text evidence="7">The sequence shown here is derived from an EMBL/GenBank/DDBJ whole genome shotgun (WGS) entry which is preliminary data.</text>
</comment>
<evidence type="ECO:0000313" key="8">
    <source>
        <dbReference type="Proteomes" id="UP000541558"/>
    </source>
</evidence>
<dbReference type="GO" id="GO:0008270">
    <property type="term" value="F:zinc ion binding"/>
    <property type="evidence" value="ECO:0007669"/>
    <property type="project" value="UniProtKB-KW"/>
</dbReference>
<evidence type="ECO:0000256" key="2">
    <source>
        <dbReference type="ARBA" id="ARBA00022771"/>
    </source>
</evidence>
<evidence type="ECO:0000256" key="1">
    <source>
        <dbReference type="ARBA" id="ARBA00022723"/>
    </source>
</evidence>
<dbReference type="Proteomes" id="UP000541558">
    <property type="component" value="Unassembled WGS sequence"/>
</dbReference>
<dbReference type="Pfam" id="PF01753">
    <property type="entry name" value="zf-MYND"/>
    <property type="match status" value="1"/>
</dbReference>
<evidence type="ECO:0000256" key="4">
    <source>
        <dbReference type="PROSITE-ProRule" id="PRU00134"/>
    </source>
</evidence>